<comment type="cofactor">
    <cofactor evidence="1 3">
        <name>pyridoxal 5'-phosphate</name>
        <dbReference type="ChEBI" id="CHEBI:597326"/>
    </cofactor>
</comment>
<comment type="similarity">
    <text evidence="3">Belongs to the trans-sulfuration enzymes family.</text>
</comment>
<evidence type="ECO:0000256" key="3">
    <source>
        <dbReference type="RuleBase" id="RU362118"/>
    </source>
</evidence>
<dbReference type="InterPro" id="IPR015424">
    <property type="entry name" value="PyrdxlP-dep_Trfase"/>
</dbReference>
<sequence>MVFGKAIADAVGMEGFVALPYLNPDIGPYTRRHVTLEQRKEHALKPDDIKLSNILVRYRPGTIVVLGIVFHNTHQHLMEESPYGWKHFGRIDQEGLDAFESWLNEETKNHRDVSFVLAESEKHRFIVILDDTVASFANVDIFAESDILLTSLTKSFSGQSDVMGGSIVLNPLSPHYPEIHSAISSTHRNELFIADADVLLANSRDFLQRARRLNRNAHAMATFLNSAIADQNSPVVNVQYPALLPSKGLYDKFKRCSTKELPEPGYGCLMTVEFKNVATARAFYDRLGFYHSPHLGGHVTLALCYNMLLYSRNPEEIEYMRPRGVKEESVRISSGLEDLEDLIDTLKDALDAALDSQKPEE</sequence>
<dbReference type="EMBL" id="JAQHRD010000009">
    <property type="protein sequence ID" value="KAJ6438055.1"/>
    <property type="molecule type" value="Genomic_DNA"/>
</dbReference>
<dbReference type="PANTHER" id="PTHR42699:SF1">
    <property type="entry name" value="CYSTATHIONINE GAMMA-SYNTHASE-RELATED"/>
    <property type="match status" value="1"/>
</dbReference>
<protein>
    <submittedName>
        <fullName evidence="4">Decarboxylase</fullName>
    </submittedName>
</protein>
<comment type="caution">
    <text evidence="4">The sequence shown here is derived from an EMBL/GenBank/DDBJ whole genome shotgun (WGS) entry which is preliminary data.</text>
</comment>
<dbReference type="InterPro" id="IPR000277">
    <property type="entry name" value="Cys/Met-Metab_PyrdxlP-dep_enz"/>
</dbReference>
<evidence type="ECO:0000313" key="4">
    <source>
        <dbReference type="EMBL" id="KAJ6438055.1"/>
    </source>
</evidence>
<name>A0AB34FFN0_9HYPO</name>
<dbReference type="GO" id="GO:0003962">
    <property type="term" value="F:cystathionine gamma-synthase activity"/>
    <property type="evidence" value="ECO:0007669"/>
    <property type="project" value="TreeGrafter"/>
</dbReference>
<dbReference type="Pfam" id="PF01053">
    <property type="entry name" value="Cys_Met_Meta_PP"/>
    <property type="match status" value="1"/>
</dbReference>
<evidence type="ECO:0000256" key="2">
    <source>
        <dbReference type="ARBA" id="ARBA00022898"/>
    </source>
</evidence>
<dbReference type="AlphaFoldDB" id="A0AB34FFN0"/>
<dbReference type="Gene3D" id="3.40.640.10">
    <property type="entry name" value="Type I PLP-dependent aspartate aminotransferase-like (Major domain)"/>
    <property type="match status" value="1"/>
</dbReference>
<dbReference type="InterPro" id="IPR051750">
    <property type="entry name" value="Trans-sulfuration_enzymes"/>
</dbReference>
<dbReference type="Gene3D" id="3.90.1150.10">
    <property type="entry name" value="Aspartate Aminotransferase, domain 1"/>
    <property type="match status" value="1"/>
</dbReference>
<dbReference type="Proteomes" id="UP001163105">
    <property type="component" value="Unassembled WGS sequence"/>
</dbReference>
<dbReference type="SUPFAM" id="SSF53383">
    <property type="entry name" value="PLP-dependent transferases"/>
    <property type="match status" value="1"/>
</dbReference>
<organism evidence="4 5">
    <name type="scientific">Purpureocillium lavendulum</name>
    <dbReference type="NCBI Taxonomy" id="1247861"/>
    <lineage>
        <taxon>Eukaryota</taxon>
        <taxon>Fungi</taxon>
        <taxon>Dikarya</taxon>
        <taxon>Ascomycota</taxon>
        <taxon>Pezizomycotina</taxon>
        <taxon>Sordariomycetes</taxon>
        <taxon>Hypocreomycetidae</taxon>
        <taxon>Hypocreales</taxon>
        <taxon>Ophiocordycipitaceae</taxon>
        <taxon>Purpureocillium</taxon>
    </lineage>
</organism>
<reference evidence="4" key="1">
    <citation type="submission" date="2023-01" db="EMBL/GenBank/DDBJ databases">
        <title>The growth and conidiation of Purpureocillium lavendulum are regulated by nitrogen source and histone H3K14 acetylation.</title>
        <authorList>
            <person name="Tang P."/>
            <person name="Han J."/>
            <person name="Zhang C."/>
            <person name="Tang P."/>
            <person name="Qi F."/>
            <person name="Zhang K."/>
            <person name="Liang L."/>
        </authorList>
    </citation>
    <scope>NUCLEOTIDE SEQUENCE</scope>
    <source>
        <strain evidence="4">YMF1.00683</strain>
    </source>
</reference>
<dbReference type="InterPro" id="IPR015422">
    <property type="entry name" value="PyrdxlP-dep_Trfase_small"/>
</dbReference>
<evidence type="ECO:0000256" key="1">
    <source>
        <dbReference type="ARBA" id="ARBA00001933"/>
    </source>
</evidence>
<gene>
    <name evidence="4" type="primary">metB</name>
    <name evidence="4" type="ORF">O9K51_09477</name>
</gene>
<dbReference type="GO" id="GO:0030170">
    <property type="term" value="F:pyridoxal phosphate binding"/>
    <property type="evidence" value="ECO:0007669"/>
    <property type="project" value="InterPro"/>
</dbReference>
<dbReference type="PANTHER" id="PTHR42699">
    <property type="match status" value="1"/>
</dbReference>
<proteinExistence type="inferred from homology"/>
<keyword evidence="5" id="KW-1185">Reference proteome</keyword>
<keyword evidence="2 3" id="KW-0663">Pyridoxal phosphate</keyword>
<dbReference type="InterPro" id="IPR015421">
    <property type="entry name" value="PyrdxlP-dep_Trfase_major"/>
</dbReference>
<accession>A0AB34FFN0</accession>
<evidence type="ECO:0000313" key="5">
    <source>
        <dbReference type="Proteomes" id="UP001163105"/>
    </source>
</evidence>
<dbReference type="GO" id="GO:0019346">
    <property type="term" value="P:transsulfuration"/>
    <property type="evidence" value="ECO:0007669"/>
    <property type="project" value="InterPro"/>
</dbReference>